<dbReference type="PANTHER" id="PTHR22754">
    <property type="entry name" value="DISCO-INTERACTING PROTEIN 2 DIP2 -RELATED"/>
    <property type="match status" value="1"/>
</dbReference>
<evidence type="ECO:0000256" key="2">
    <source>
        <dbReference type="ARBA" id="ARBA00022450"/>
    </source>
</evidence>
<dbReference type="GO" id="GO:0005886">
    <property type="term" value="C:plasma membrane"/>
    <property type="evidence" value="ECO:0007669"/>
    <property type="project" value="TreeGrafter"/>
</dbReference>
<proteinExistence type="inferred from homology"/>
<dbReference type="Pfam" id="PF23024">
    <property type="entry name" value="AMP-dom_DIP2-like"/>
    <property type="match status" value="1"/>
</dbReference>
<keyword evidence="3" id="KW-0597">Phosphoprotein</keyword>
<dbReference type="InterPro" id="IPR042099">
    <property type="entry name" value="ANL_N_sf"/>
</dbReference>
<dbReference type="GO" id="GO:0071766">
    <property type="term" value="P:Actinobacterium-type cell wall biogenesis"/>
    <property type="evidence" value="ECO:0007669"/>
    <property type="project" value="UniProtKB-ARBA"/>
</dbReference>
<evidence type="ECO:0000256" key="4">
    <source>
        <dbReference type="ARBA" id="ARBA00022598"/>
    </source>
</evidence>
<keyword evidence="5" id="KW-0276">Fatty acid metabolism</keyword>
<dbReference type="KEGG" id="rpc:RPC_3363"/>
<dbReference type="AlphaFoldDB" id="Q211N2"/>
<dbReference type="GO" id="GO:0016874">
    <property type="term" value="F:ligase activity"/>
    <property type="evidence" value="ECO:0007669"/>
    <property type="project" value="UniProtKB-KW"/>
</dbReference>
<dbReference type="OrthoDB" id="9803968at2"/>
<dbReference type="PANTHER" id="PTHR22754:SF32">
    <property type="entry name" value="DISCO-INTERACTING PROTEIN 2"/>
    <property type="match status" value="1"/>
</dbReference>
<dbReference type="SUPFAM" id="SSF47336">
    <property type="entry name" value="ACP-like"/>
    <property type="match status" value="1"/>
</dbReference>
<evidence type="ECO:0000256" key="3">
    <source>
        <dbReference type="ARBA" id="ARBA00022553"/>
    </source>
</evidence>
<dbReference type="InterPro" id="IPR025110">
    <property type="entry name" value="AMP-bd_C"/>
</dbReference>
<dbReference type="GO" id="GO:0006633">
    <property type="term" value="P:fatty acid biosynthetic process"/>
    <property type="evidence" value="ECO:0007669"/>
    <property type="project" value="TreeGrafter"/>
</dbReference>
<accession>Q211N2</accession>
<evidence type="ECO:0000256" key="6">
    <source>
        <dbReference type="ARBA" id="ARBA00023098"/>
    </source>
</evidence>
<evidence type="ECO:0000259" key="8">
    <source>
        <dbReference type="PROSITE" id="PS50075"/>
    </source>
</evidence>
<feature type="domain" description="Carrier" evidence="8">
    <location>
        <begin position="593"/>
        <end position="670"/>
    </location>
</feature>
<dbReference type="PROSITE" id="PS50075">
    <property type="entry name" value="CARRIER"/>
    <property type="match status" value="1"/>
</dbReference>
<dbReference type="InterPro" id="IPR000873">
    <property type="entry name" value="AMP-dep_synth/lig_dom"/>
</dbReference>
<dbReference type="InterPro" id="IPR040097">
    <property type="entry name" value="FAAL/FAAC"/>
</dbReference>
<protein>
    <submittedName>
        <fullName evidence="9">AMP-dependent synthetase and ligase</fullName>
    </submittedName>
</protein>
<dbReference type="Gene3D" id="3.40.50.12780">
    <property type="entry name" value="N-terminal domain of ligase-like"/>
    <property type="match status" value="1"/>
</dbReference>
<dbReference type="EMBL" id="CP000301">
    <property type="protein sequence ID" value="ABD88904.1"/>
    <property type="molecule type" value="Genomic_DNA"/>
</dbReference>
<comment type="similarity">
    <text evidence="1">Belongs to the ATP-dependent AMP-binding enzyme family.</text>
</comment>
<reference evidence="9" key="1">
    <citation type="submission" date="2006-03" db="EMBL/GenBank/DDBJ databases">
        <title>Complete sequence of Rhodopseudomonas palustris BisB18.</title>
        <authorList>
            <consortium name="US DOE Joint Genome Institute"/>
            <person name="Copeland A."/>
            <person name="Lucas S."/>
            <person name="Lapidus A."/>
            <person name="Barry K."/>
            <person name="Detter J.C."/>
            <person name="Glavina del Rio T."/>
            <person name="Hammon N."/>
            <person name="Israni S."/>
            <person name="Dalin E."/>
            <person name="Tice H."/>
            <person name="Pitluck S."/>
            <person name="Chain P."/>
            <person name="Malfatti S."/>
            <person name="Shin M."/>
            <person name="Vergez L."/>
            <person name="Schmutz J."/>
            <person name="Larimer F."/>
            <person name="Land M."/>
            <person name="Hauser L."/>
            <person name="Pelletier D.A."/>
            <person name="Kyrpides N."/>
            <person name="Anderson I."/>
            <person name="Oda Y."/>
            <person name="Harwood C.S."/>
            <person name="Richardson P."/>
        </authorList>
    </citation>
    <scope>NUCLEOTIDE SEQUENCE [LARGE SCALE GENOMIC DNA]</scope>
    <source>
        <strain evidence="9">BisB18</strain>
    </source>
</reference>
<evidence type="ECO:0000313" key="9">
    <source>
        <dbReference type="EMBL" id="ABD88904.1"/>
    </source>
</evidence>
<keyword evidence="4 9" id="KW-0436">Ligase</keyword>
<evidence type="ECO:0000256" key="7">
    <source>
        <dbReference type="SAM" id="MobiDB-lite"/>
    </source>
</evidence>
<dbReference type="eggNOG" id="COG0318">
    <property type="taxonomic scope" value="Bacteria"/>
</dbReference>
<dbReference type="RefSeq" id="WP_011473792.1">
    <property type="nucleotide sequence ID" value="NC_007925.1"/>
</dbReference>
<keyword evidence="2" id="KW-0596">Phosphopantetheine</keyword>
<dbReference type="InterPro" id="IPR009081">
    <property type="entry name" value="PP-bd_ACP"/>
</dbReference>
<dbReference type="Gene3D" id="1.10.1200.10">
    <property type="entry name" value="ACP-like"/>
    <property type="match status" value="1"/>
</dbReference>
<dbReference type="InterPro" id="IPR036736">
    <property type="entry name" value="ACP-like_sf"/>
</dbReference>
<dbReference type="GO" id="GO:0070566">
    <property type="term" value="F:adenylyltransferase activity"/>
    <property type="evidence" value="ECO:0007669"/>
    <property type="project" value="TreeGrafter"/>
</dbReference>
<dbReference type="SUPFAM" id="SSF56801">
    <property type="entry name" value="Acetyl-CoA synthetase-like"/>
    <property type="match status" value="1"/>
</dbReference>
<dbReference type="InterPro" id="IPR020806">
    <property type="entry name" value="PKS_PP-bd"/>
</dbReference>
<dbReference type="Pfam" id="PF00501">
    <property type="entry name" value="AMP-binding"/>
    <property type="match status" value="1"/>
</dbReference>
<feature type="region of interest" description="Disordered" evidence="7">
    <location>
        <begin position="670"/>
        <end position="701"/>
    </location>
</feature>
<keyword evidence="6" id="KW-0443">Lipid metabolism</keyword>
<evidence type="ECO:0000256" key="5">
    <source>
        <dbReference type="ARBA" id="ARBA00022832"/>
    </source>
</evidence>
<evidence type="ECO:0000256" key="1">
    <source>
        <dbReference type="ARBA" id="ARBA00006432"/>
    </source>
</evidence>
<dbReference type="Gene3D" id="3.30.300.30">
    <property type="match status" value="1"/>
</dbReference>
<dbReference type="InterPro" id="IPR045851">
    <property type="entry name" value="AMP-bd_C_sf"/>
</dbReference>
<dbReference type="CDD" id="cd05931">
    <property type="entry name" value="FAAL"/>
    <property type="match status" value="1"/>
</dbReference>
<gene>
    <name evidence="9" type="ordered locus">RPC_3363</name>
</gene>
<organism evidence="9">
    <name type="scientific">Rhodopseudomonas palustris (strain BisB18)</name>
    <dbReference type="NCBI Taxonomy" id="316056"/>
    <lineage>
        <taxon>Bacteria</taxon>
        <taxon>Pseudomonadati</taxon>
        <taxon>Pseudomonadota</taxon>
        <taxon>Alphaproteobacteria</taxon>
        <taxon>Hyphomicrobiales</taxon>
        <taxon>Nitrobacteraceae</taxon>
        <taxon>Rhodopseudomonas</taxon>
    </lineage>
</organism>
<dbReference type="SMART" id="SM00823">
    <property type="entry name" value="PKS_PP"/>
    <property type="match status" value="1"/>
</dbReference>
<dbReference type="FunFam" id="3.40.50.12780:FF:000013">
    <property type="entry name" value="Long-chain-fatty-acid--AMP ligase FadD32"/>
    <property type="match status" value="1"/>
</dbReference>
<dbReference type="HOGENOM" id="CLU_000022_23_7_5"/>
<dbReference type="SMART" id="SM01294">
    <property type="entry name" value="PKS_PP_betabranch"/>
    <property type="match status" value="1"/>
</dbReference>
<dbReference type="Pfam" id="PF00550">
    <property type="entry name" value="PP-binding"/>
    <property type="match status" value="1"/>
</dbReference>
<name>Q211N2_RHOPB</name>
<dbReference type="GO" id="GO:0031177">
    <property type="term" value="F:phosphopantetheine binding"/>
    <property type="evidence" value="ECO:0007669"/>
    <property type="project" value="InterPro"/>
</dbReference>
<dbReference type="STRING" id="316056.RPC_3363"/>
<sequence length="701" mass="74061">MSPDAPAGSIATRLAALAAAPDSRWTISFLDSHGAVAERCGAAELAARAAAVAGFLERQTAPGAPVLLVFQPSVDFLVAFLACQWSGRLAVPINPPRRHRLIERLQAVAADSGAAVALTGGVAESALWLADSAVLAAIRWQDIGGIDSDPALAGPLREVDPAATCFIQYTSGSTALPKGVEVSHDNLMADMARMQDAWGLSPSSTMVTWLPAFHDLGLIFGLLQTLFTGCPVVQMAPNSFLQRPVLWLEAISRFRGTHTAAPSFAYDLCSRRIPPEQREGLDLSSLVMAMNAAEPIDPRVMQNFIENFGPHGFDDTTFAPAYGLAESTLAVTASPVAVAPRLFTLDATALEDGRIAFDGAAARRTAIAGSGTPLADVTIAIVDPETGRRQPADRVGEIWLGGPTIARGYWRRPEESAATFGVHIAGEDDTIGYLRTGDLGAMIDGELCVTGRIKDLIILSGANHYPQDIERAAQAAHSALRVDSGAAFSIAGEQGAEQVVLVQELERTQRRSDPAPLFSAISTAVWQTLELQLSRIVLVEPGAVLRTSSGKIQRAANRQAWRAGALPVIAEWRVAGEQIREVASGTNSSLPPGDAAALDRWLREWFARRLELPLAEVRGDRGVGELGLTSVDAVELAGALGAHLGRKLPQTLAYDHPTINAMVAHLCGSPPASPAPSPSPRAGGDLEELLSMIEGGGRGDH</sequence>